<dbReference type="InterPro" id="IPR001611">
    <property type="entry name" value="Leu-rich_rpt"/>
</dbReference>
<dbReference type="InterPro" id="IPR003591">
    <property type="entry name" value="Leu-rich_rpt_typical-subtyp"/>
</dbReference>
<dbReference type="AlphaFoldDB" id="A0A914VP94"/>
<evidence type="ECO:0000256" key="1">
    <source>
        <dbReference type="ARBA" id="ARBA00022614"/>
    </source>
</evidence>
<dbReference type="SUPFAM" id="SSF52058">
    <property type="entry name" value="L domain-like"/>
    <property type="match status" value="1"/>
</dbReference>
<evidence type="ECO:0000313" key="6">
    <source>
        <dbReference type="WBParaSite" id="PSAMB.scaffold2307size23988.g17273.t1"/>
    </source>
</evidence>
<dbReference type="FunFam" id="3.80.10.10:FF:001164">
    <property type="entry name" value="GH01279p"/>
    <property type="match status" value="1"/>
</dbReference>
<dbReference type="InterPro" id="IPR032675">
    <property type="entry name" value="LRR_dom_sf"/>
</dbReference>
<keyword evidence="2 4" id="KW-0732">Signal</keyword>
<dbReference type="GO" id="GO:0031012">
    <property type="term" value="C:extracellular matrix"/>
    <property type="evidence" value="ECO:0007669"/>
    <property type="project" value="TreeGrafter"/>
</dbReference>
<dbReference type="SMART" id="SM00369">
    <property type="entry name" value="LRR_TYP"/>
    <property type="match status" value="10"/>
</dbReference>
<evidence type="ECO:0000256" key="2">
    <source>
        <dbReference type="ARBA" id="ARBA00022729"/>
    </source>
</evidence>
<sequence>MATITTNNVINSLRLLLVLTLLSLIRLAAPRSCTFDPDPTSKWKFCECQPVTADSGQVFCRRQAWITVPPLPQWELLAHNRPTYSIVSLSIVDGGLVFLNQDAFKGQNIQLLDVSHNHIETVNVNAFRGLESKIYQLSLNRNSLSSIPSRSLTYLYQLQYLYLQQNRIAEVQPDTFDETQLKNLQFLYLDHNMIFYLPKRSFFRLPLQVLTLGNNRIFDIDKQALPISLWFLDLKNNALNQIPYLALKDLKQLATLDLEGNNITTLVPEPEVVFETEISLLLGSNRIENLEENAFGSFRKIKALDLSYNRIGKMPDDCFESISHMKVLDLSYNYLANIPKRTFQNVAKSLQRLILEENDFHVLPSGLAHLRVLEHLNLKSNKLNKLDNSTFEHFKPALTELLL</sequence>
<accession>A0A914VP94</accession>
<keyword evidence="1" id="KW-0433">Leucine-rich repeat</keyword>
<dbReference type="PANTHER" id="PTHR24373">
    <property type="entry name" value="SLIT RELATED LEUCINE-RICH REPEAT NEURONAL PROTEIN"/>
    <property type="match status" value="1"/>
</dbReference>
<keyword evidence="3" id="KW-0677">Repeat</keyword>
<dbReference type="Proteomes" id="UP000887566">
    <property type="component" value="Unplaced"/>
</dbReference>
<dbReference type="Pfam" id="PF13855">
    <property type="entry name" value="LRR_8"/>
    <property type="match status" value="4"/>
</dbReference>
<organism evidence="5 6">
    <name type="scientific">Plectus sambesii</name>
    <dbReference type="NCBI Taxonomy" id="2011161"/>
    <lineage>
        <taxon>Eukaryota</taxon>
        <taxon>Metazoa</taxon>
        <taxon>Ecdysozoa</taxon>
        <taxon>Nematoda</taxon>
        <taxon>Chromadorea</taxon>
        <taxon>Plectida</taxon>
        <taxon>Plectina</taxon>
        <taxon>Plectoidea</taxon>
        <taxon>Plectidae</taxon>
        <taxon>Plectus</taxon>
    </lineage>
</organism>
<proteinExistence type="predicted"/>
<dbReference type="WBParaSite" id="PSAMB.scaffold2307size23988.g17273.t1">
    <property type="protein sequence ID" value="PSAMB.scaffold2307size23988.g17273.t1"/>
    <property type="gene ID" value="PSAMB.scaffold2307size23988.g17273"/>
</dbReference>
<feature type="chain" id="PRO_5036964199" evidence="4">
    <location>
        <begin position="31"/>
        <end position="403"/>
    </location>
</feature>
<dbReference type="PANTHER" id="PTHR24373:SF370">
    <property type="entry name" value="FISH-LIPS, ISOFORM E"/>
    <property type="match status" value="1"/>
</dbReference>
<keyword evidence="5" id="KW-1185">Reference proteome</keyword>
<evidence type="ECO:0000256" key="4">
    <source>
        <dbReference type="SAM" id="SignalP"/>
    </source>
</evidence>
<reference evidence="6" key="1">
    <citation type="submission" date="2022-11" db="UniProtKB">
        <authorList>
            <consortium name="WormBaseParasite"/>
        </authorList>
    </citation>
    <scope>IDENTIFICATION</scope>
</reference>
<name>A0A914VP94_9BILA</name>
<protein>
    <submittedName>
        <fullName evidence="6">Uncharacterized protein</fullName>
    </submittedName>
</protein>
<feature type="signal peptide" evidence="4">
    <location>
        <begin position="1"/>
        <end position="30"/>
    </location>
</feature>
<evidence type="ECO:0000256" key="3">
    <source>
        <dbReference type="ARBA" id="ARBA00022737"/>
    </source>
</evidence>
<dbReference type="GO" id="GO:0005615">
    <property type="term" value="C:extracellular space"/>
    <property type="evidence" value="ECO:0007669"/>
    <property type="project" value="TreeGrafter"/>
</dbReference>
<dbReference type="PROSITE" id="PS51450">
    <property type="entry name" value="LRR"/>
    <property type="match status" value="2"/>
</dbReference>
<dbReference type="Gene3D" id="3.80.10.10">
    <property type="entry name" value="Ribonuclease Inhibitor"/>
    <property type="match status" value="2"/>
</dbReference>
<dbReference type="InterPro" id="IPR050328">
    <property type="entry name" value="Dev_Immune_Receptor"/>
</dbReference>
<evidence type="ECO:0000313" key="5">
    <source>
        <dbReference type="Proteomes" id="UP000887566"/>
    </source>
</evidence>